<dbReference type="GO" id="GO:0000271">
    <property type="term" value="P:polysaccharide biosynthetic process"/>
    <property type="evidence" value="ECO:0007669"/>
    <property type="project" value="TreeGrafter"/>
</dbReference>
<dbReference type="Pfam" id="PF01757">
    <property type="entry name" value="Acyl_transf_3"/>
    <property type="match status" value="1"/>
</dbReference>
<comment type="caution">
    <text evidence="3">The sequence shown here is derived from an EMBL/GenBank/DDBJ whole genome shotgun (WGS) entry which is preliminary data.</text>
</comment>
<dbReference type="RefSeq" id="WP_051882060.1">
    <property type="nucleotide sequence ID" value="NZ_JPRH01000006.1"/>
</dbReference>
<keyword evidence="4" id="KW-1185">Reference proteome</keyword>
<keyword evidence="1" id="KW-1133">Transmembrane helix</keyword>
<evidence type="ECO:0000259" key="2">
    <source>
        <dbReference type="Pfam" id="PF01757"/>
    </source>
</evidence>
<dbReference type="GO" id="GO:0016747">
    <property type="term" value="F:acyltransferase activity, transferring groups other than amino-acyl groups"/>
    <property type="evidence" value="ECO:0007669"/>
    <property type="project" value="InterPro"/>
</dbReference>
<gene>
    <name evidence="3" type="ORF">IW15_15150</name>
</gene>
<dbReference type="PANTHER" id="PTHR23028:SF53">
    <property type="entry name" value="ACYL_TRANSF_3 DOMAIN-CONTAINING PROTEIN"/>
    <property type="match status" value="1"/>
</dbReference>
<dbReference type="STRING" id="445961.IW15_15150"/>
<keyword evidence="1" id="KW-0472">Membrane</keyword>
<keyword evidence="1" id="KW-0812">Transmembrane</keyword>
<accession>A0A086A4D4</accession>
<proteinExistence type="predicted"/>
<dbReference type="OrthoDB" id="290051at2"/>
<dbReference type="AlphaFoldDB" id="A0A086A4D4"/>
<protein>
    <recommendedName>
        <fullName evidence="2">Acyltransferase 3 domain-containing protein</fullName>
    </recommendedName>
</protein>
<organism evidence="3 4">
    <name type="scientific">Chryseobacterium soli</name>
    <dbReference type="NCBI Taxonomy" id="445961"/>
    <lineage>
        <taxon>Bacteria</taxon>
        <taxon>Pseudomonadati</taxon>
        <taxon>Bacteroidota</taxon>
        <taxon>Flavobacteriia</taxon>
        <taxon>Flavobacteriales</taxon>
        <taxon>Weeksellaceae</taxon>
        <taxon>Chryseobacterium group</taxon>
        <taxon>Chryseobacterium</taxon>
    </lineage>
</organism>
<sequence>MMKVLSINIKQDRVFGLDILRCLAILFVVIGHGNYLLPTKISNIIDYFIFDGVSVFFVLSVFLIGGILIKEIENKDISFKLILNFWKRRWFRTLPNYFLILIILCILSVSFDKDFDGIRSIARYFVFSQNLFTPHPGFFPEAWSLSVEEWFYLLNPINYIIYFGYSKIIKKTNFDYDCFSYHYCCNSF</sequence>
<reference evidence="3 4" key="1">
    <citation type="submission" date="2014-07" db="EMBL/GenBank/DDBJ databases">
        <title>Genome of Chryseobacterium soli DSM 19298.</title>
        <authorList>
            <person name="Stropko S.J."/>
            <person name="Pipes S.E."/>
            <person name="Newman J."/>
        </authorList>
    </citation>
    <scope>NUCLEOTIDE SEQUENCE [LARGE SCALE GENOMIC DNA]</scope>
    <source>
        <strain evidence="3 4">DSM 19298</strain>
    </source>
</reference>
<evidence type="ECO:0000256" key="1">
    <source>
        <dbReference type="SAM" id="Phobius"/>
    </source>
</evidence>
<dbReference type="GO" id="GO:0016020">
    <property type="term" value="C:membrane"/>
    <property type="evidence" value="ECO:0007669"/>
    <property type="project" value="TreeGrafter"/>
</dbReference>
<dbReference type="InterPro" id="IPR050879">
    <property type="entry name" value="Acyltransferase_3"/>
</dbReference>
<feature type="domain" description="Acyltransferase 3" evidence="2">
    <location>
        <begin position="16"/>
        <end position="159"/>
    </location>
</feature>
<feature type="transmembrane region" description="Helical" evidence="1">
    <location>
        <begin position="44"/>
        <end position="69"/>
    </location>
</feature>
<dbReference type="InterPro" id="IPR002656">
    <property type="entry name" value="Acyl_transf_3_dom"/>
</dbReference>
<feature type="transmembrane region" description="Helical" evidence="1">
    <location>
        <begin position="90"/>
        <end position="111"/>
    </location>
</feature>
<feature type="transmembrane region" description="Helical" evidence="1">
    <location>
        <begin position="20"/>
        <end position="38"/>
    </location>
</feature>
<evidence type="ECO:0000313" key="3">
    <source>
        <dbReference type="EMBL" id="KFF11548.1"/>
    </source>
</evidence>
<dbReference type="EMBL" id="JPRH01000006">
    <property type="protein sequence ID" value="KFF11548.1"/>
    <property type="molecule type" value="Genomic_DNA"/>
</dbReference>
<dbReference type="eggNOG" id="COG1835">
    <property type="taxonomic scope" value="Bacteria"/>
</dbReference>
<evidence type="ECO:0000313" key="4">
    <source>
        <dbReference type="Proteomes" id="UP000028705"/>
    </source>
</evidence>
<dbReference type="PANTHER" id="PTHR23028">
    <property type="entry name" value="ACETYLTRANSFERASE"/>
    <property type="match status" value="1"/>
</dbReference>
<name>A0A086A4D4_9FLAO</name>
<dbReference type="Proteomes" id="UP000028705">
    <property type="component" value="Unassembled WGS sequence"/>
</dbReference>